<evidence type="ECO:0000313" key="5">
    <source>
        <dbReference type="Proteomes" id="UP000290580"/>
    </source>
</evidence>
<accession>A0AAD0SM57</accession>
<dbReference type="EMBL" id="CP032099">
    <property type="protein sequence ID" value="AXX84691.1"/>
    <property type="molecule type" value="Genomic_DNA"/>
</dbReference>
<dbReference type="Pfam" id="PF10040">
    <property type="entry name" value="CRISPR_Cas6"/>
    <property type="match status" value="1"/>
</dbReference>
<dbReference type="GeneID" id="61750626"/>
<dbReference type="RefSeq" id="WP_115588575.1">
    <property type="nucleotide sequence ID" value="NZ_CP032099.1"/>
</dbReference>
<dbReference type="Proteomes" id="UP000290580">
    <property type="component" value="Unassembled WGS sequence"/>
</dbReference>
<evidence type="ECO:0000259" key="1">
    <source>
        <dbReference type="Pfam" id="PF10040"/>
    </source>
</evidence>
<organism evidence="2 4">
    <name type="scientific">Aliarcobacter skirrowii CCUG 10374</name>
    <dbReference type="NCBI Taxonomy" id="1032239"/>
    <lineage>
        <taxon>Bacteria</taxon>
        <taxon>Pseudomonadati</taxon>
        <taxon>Campylobacterota</taxon>
        <taxon>Epsilonproteobacteria</taxon>
        <taxon>Campylobacterales</taxon>
        <taxon>Arcobacteraceae</taxon>
        <taxon>Aliarcobacter</taxon>
    </lineage>
</organism>
<dbReference type="Gene3D" id="3.30.70.1900">
    <property type="match status" value="1"/>
</dbReference>
<reference evidence="2 4" key="2">
    <citation type="submission" date="2018-08" db="EMBL/GenBank/DDBJ databases">
        <title>Complete genome of the Arcobacter skirrowii type strain LMG 6621.</title>
        <authorList>
            <person name="Miller W.G."/>
            <person name="Yee E."/>
            <person name="Bono J.L."/>
        </authorList>
    </citation>
    <scope>NUCLEOTIDE SEQUENCE [LARGE SCALE GENOMIC DNA]</scope>
    <source>
        <strain evidence="2 4">CCUG 10374</strain>
    </source>
</reference>
<protein>
    <submittedName>
        <fullName evidence="2">CRISPR/Cas system-associated RAMP protein Cas6</fullName>
    </submittedName>
</protein>
<evidence type="ECO:0000313" key="3">
    <source>
        <dbReference type="EMBL" id="RXI25419.1"/>
    </source>
</evidence>
<proteinExistence type="predicted"/>
<sequence length="265" mass="31135">MNYTKLTIKINSTDKPPYFMGSQLRGAFGYALKNIEKNVENSLYSKFFEKKNEIHQYRFDIRLGLQFYEFSFYLFDDSCDEIFIVISAFYEMLTNIGLGKENKIYKDFEIYLNDNIIYQNGNLKEITDYIKTFNQAKKYKDEIILTLVTPLRIKKDGKFVIDDNLEFESILKSIYRRSLAIKNSEFEKIPFKPRYKIKSKDIYFNDLKRFSNLQNSSMNLGGLMGEFWISNLDEKSYQLLKLGELIGVGKQTVFGLGKITIKGVK</sequence>
<dbReference type="EMBL" id="NXIC01000005">
    <property type="protein sequence ID" value="RXI25419.1"/>
    <property type="molecule type" value="Genomic_DNA"/>
</dbReference>
<reference evidence="3 5" key="1">
    <citation type="submission" date="2017-09" db="EMBL/GenBank/DDBJ databases">
        <title>Genomics of the genus Arcobacter.</title>
        <authorList>
            <person name="Perez-Cataluna A."/>
            <person name="Figueras M.J."/>
            <person name="Salas-Masso N."/>
        </authorList>
    </citation>
    <scope>NUCLEOTIDE SEQUENCE [LARGE SCALE GENOMIC DNA]</scope>
    <source>
        <strain evidence="3 5">LMG 6621</strain>
    </source>
</reference>
<evidence type="ECO:0000313" key="4">
    <source>
        <dbReference type="Proteomes" id="UP000262029"/>
    </source>
</evidence>
<gene>
    <name evidence="2" type="primary">cas6</name>
    <name evidence="2" type="ORF">ASKIR_0873</name>
    <name evidence="3" type="ORF">CP959_08310</name>
</gene>
<dbReference type="Proteomes" id="UP000262029">
    <property type="component" value="Chromosome"/>
</dbReference>
<keyword evidence="5" id="KW-1185">Reference proteome</keyword>
<dbReference type="AlphaFoldDB" id="A0AAD0SM57"/>
<feature type="domain" description="CRISPR-associated protein Cas6 C-terminal" evidence="1">
    <location>
        <begin position="145"/>
        <end position="259"/>
    </location>
</feature>
<dbReference type="InterPro" id="IPR019267">
    <property type="entry name" value="CRISPR-assoc_Cas6_C"/>
</dbReference>
<evidence type="ECO:0000313" key="2">
    <source>
        <dbReference type="EMBL" id="AXX84691.1"/>
    </source>
</evidence>
<name>A0AAD0SM57_9BACT</name>